<accession>W2SAK4</accession>
<proteinExistence type="predicted"/>
<evidence type="ECO:0000313" key="1">
    <source>
        <dbReference type="EMBL" id="ETN45665.1"/>
    </source>
</evidence>
<keyword evidence="2" id="KW-1185">Reference proteome</keyword>
<dbReference type="OrthoDB" id="4157504at2759"/>
<name>W2SAK4_CYPE1</name>
<reference evidence="1 2" key="1">
    <citation type="submission" date="2013-03" db="EMBL/GenBank/DDBJ databases">
        <title>The Genome Sequence of Phialophora europaea CBS 101466.</title>
        <authorList>
            <consortium name="The Broad Institute Genomics Platform"/>
            <person name="Cuomo C."/>
            <person name="de Hoog S."/>
            <person name="Gorbushina A."/>
            <person name="Walker B."/>
            <person name="Young S.K."/>
            <person name="Zeng Q."/>
            <person name="Gargeya S."/>
            <person name="Fitzgerald M."/>
            <person name="Haas B."/>
            <person name="Abouelleil A."/>
            <person name="Allen A.W."/>
            <person name="Alvarado L."/>
            <person name="Arachchi H.M."/>
            <person name="Berlin A.M."/>
            <person name="Chapman S.B."/>
            <person name="Gainer-Dewar J."/>
            <person name="Goldberg J."/>
            <person name="Griggs A."/>
            <person name="Gujja S."/>
            <person name="Hansen M."/>
            <person name="Howarth C."/>
            <person name="Imamovic A."/>
            <person name="Ireland A."/>
            <person name="Larimer J."/>
            <person name="McCowan C."/>
            <person name="Murphy C."/>
            <person name="Pearson M."/>
            <person name="Poon T.W."/>
            <person name="Priest M."/>
            <person name="Roberts A."/>
            <person name="Saif S."/>
            <person name="Shea T."/>
            <person name="Sisk P."/>
            <person name="Sykes S."/>
            <person name="Wortman J."/>
            <person name="Nusbaum C."/>
            <person name="Birren B."/>
        </authorList>
    </citation>
    <scope>NUCLEOTIDE SEQUENCE [LARGE SCALE GENOMIC DNA]</scope>
    <source>
        <strain evidence="1 2">CBS 101466</strain>
    </source>
</reference>
<dbReference type="GeneID" id="19976837"/>
<organism evidence="1 2">
    <name type="scientific">Cyphellophora europaea (strain CBS 101466)</name>
    <name type="common">Phialophora europaea</name>
    <dbReference type="NCBI Taxonomy" id="1220924"/>
    <lineage>
        <taxon>Eukaryota</taxon>
        <taxon>Fungi</taxon>
        <taxon>Dikarya</taxon>
        <taxon>Ascomycota</taxon>
        <taxon>Pezizomycotina</taxon>
        <taxon>Eurotiomycetes</taxon>
        <taxon>Chaetothyriomycetidae</taxon>
        <taxon>Chaetothyriales</taxon>
        <taxon>Cyphellophoraceae</taxon>
        <taxon>Cyphellophora</taxon>
    </lineage>
</organism>
<gene>
    <name evidence="1" type="ORF">HMPREF1541_09498</name>
</gene>
<dbReference type="EMBL" id="KB822712">
    <property type="protein sequence ID" value="ETN45665.1"/>
    <property type="molecule type" value="Genomic_DNA"/>
</dbReference>
<dbReference type="VEuPathDB" id="FungiDB:HMPREF1541_09498"/>
<dbReference type="Proteomes" id="UP000030752">
    <property type="component" value="Unassembled WGS sequence"/>
</dbReference>
<protein>
    <submittedName>
        <fullName evidence="1">Uncharacterized protein</fullName>
    </submittedName>
</protein>
<dbReference type="InParanoid" id="W2SAK4"/>
<dbReference type="AlphaFoldDB" id="W2SAK4"/>
<evidence type="ECO:0000313" key="2">
    <source>
        <dbReference type="Proteomes" id="UP000030752"/>
    </source>
</evidence>
<dbReference type="HOGENOM" id="CLU_609709_0_0_1"/>
<dbReference type="eggNOG" id="ENOG502T54W">
    <property type="taxonomic scope" value="Eukaryota"/>
</dbReference>
<dbReference type="RefSeq" id="XP_008712393.1">
    <property type="nucleotide sequence ID" value="XM_008714171.1"/>
</dbReference>
<sequence length="402" mass="44538">MDARIEVLSSSLVPLEEEPVPSTCLRVHARVKVAQEASTARTPFENVALRLLGAVVTEVGSRAATEKIFEITKERRWEEDFVASPTKGSRPVASSFTDVSFCILPKPGSVDPDSSHSFIPSLRLDGQTYITTSDVLSSQQLVKGKCKVLYWIEADFRRGKDVVRNLKCPIDISKAAAPLQLQVSANSMSEHIAVDMKPLRWSMVMRGWPLRPVQGKGTRPKMSIHLPKDLGLVYGTRAHCDTRFQMVAVPLLFVVKRPASSSHTMHDIMGNLLPKLSVEAMWHTEKIFSTSNLANRHIQKGTVQSCKITQKSVVKQKQVLKLPPFYQQKPGETLVGEAEQEFSASATLEMLLPDTIKSPSITTGLLRVSYQLELLFTLEDEGHGSILPCRASLKVPLIIEST</sequence>